<evidence type="ECO:0000256" key="5">
    <source>
        <dbReference type="PROSITE-ProRule" id="PRU00335"/>
    </source>
</evidence>
<dbReference type="Gene3D" id="1.10.357.10">
    <property type="entry name" value="Tetracycline Repressor, domain 2"/>
    <property type="match status" value="1"/>
</dbReference>
<protein>
    <submittedName>
        <fullName evidence="7">Transcriptional regulator, TetR family</fullName>
    </submittedName>
</protein>
<dbReference type="InterPro" id="IPR004111">
    <property type="entry name" value="Repressor_TetR_C"/>
</dbReference>
<dbReference type="InterPro" id="IPR009057">
    <property type="entry name" value="Homeodomain-like_sf"/>
</dbReference>
<evidence type="ECO:0000256" key="4">
    <source>
        <dbReference type="ARBA" id="ARBA00023163"/>
    </source>
</evidence>
<dbReference type="SUPFAM" id="SSF48498">
    <property type="entry name" value="Tetracyclin repressor-like, C-terminal domain"/>
    <property type="match status" value="1"/>
</dbReference>
<proteinExistence type="predicted"/>
<evidence type="ECO:0000313" key="7">
    <source>
        <dbReference type="EMBL" id="MCP2271080.1"/>
    </source>
</evidence>
<sequence length="228" mass="25325">MAEKRIRITRDQVLAAAIGLADTDGIEGLTMRKLGRAIGVEAMSLYHHVANKDRLLDAMTDLVFAEIDLPTDTDWRTCMRTRAYSVRAVMGRHPWALRLVGSRTSPGLATVAHHDAVLGVLRRDGFSVALAAHAFSVLDAFIYGFAVQEQSLPFDTEEPPTELAQEILSQFPTDQFPHLAEMTARYLEDNEYNYAQEFTYGLDLILDGLERALAVGGPTYTPERGARE</sequence>
<keyword evidence="8" id="KW-1185">Reference proteome</keyword>
<keyword evidence="3 5" id="KW-0238">DNA-binding</keyword>
<accession>A0ABT1IEM5</accession>
<reference evidence="7 8" key="1">
    <citation type="submission" date="2022-06" db="EMBL/GenBank/DDBJ databases">
        <title>Genomic Encyclopedia of Archaeal and Bacterial Type Strains, Phase II (KMG-II): from individual species to whole genera.</title>
        <authorList>
            <person name="Goeker M."/>
        </authorList>
    </citation>
    <scope>NUCLEOTIDE SEQUENCE [LARGE SCALE GENOMIC DNA]</scope>
    <source>
        <strain evidence="7 8">DSM 44255</strain>
    </source>
</reference>
<evidence type="ECO:0000256" key="1">
    <source>
        <dbReference type="ARBA" id="ARBA00022491"/>
    </source>
</evidence>
<dbReference type="EMBL" id="JAMTCO010000008">
    <property type="protein sequence ID" value="MCP2271080.1"/>
    <property type="molecule type" value="Genomic_DNA"/>
</dbReference>
<dbReference type="InterPro" id="IPR003012">
    <property type="entry name" value="Tet_transcr_reg_TetR"/>
</dbReference>
<dbReference type="PRINTS" id="PR00400">
    <property type="entry name" value="TETREPRESSOR"/>
</dbReference>
<evidence type="ECO:0000313" key="8">
    <source>
        <dbReference type="Proteomes" id="UP001205185"/>
    </source>
</evidence>
<keyword evidence="4" id="KW-0804">Transcription</keyword>
<evidence type="ECO:0000256" key="2">
    <source>
        <dbReference type="ARBA" id="ARBA00023015"/>
    </source>
</evidence>
<dbReference type="PANTHER" id="PTHR30055:SF151">
    <property type="entry name" value="TRANSCRIPTIONAL REGULATORY PROTEIN"/>
    <property type="match status" value="1"/>
</dbReference>
<keyword evidence="2" id="KW-0805">Transcription regulation</keyword>
<dbReference type="Gene3D" id="1.10.10.60">
    <property type="entry name" value="Homeodomain-like"/>
    <property type="match status" value="1"/>
</dbReference>
<gene>
    <name evidence="7" type="ORF">LV75_003592</name>
</gene>
<dbReference type="InterPro" id="IPR001647">
    <property type="entry name" value="HTH_TetR"/>
</dbReference>
<dbReference type="Pfam" id="PF00440">
    <property type="entry name" value="TetR_N"/>
    <property type="match status" value="1"/>
</dbReference>
<keyword evidence="1" id="KW-0678">Repressor</keyword>
<dbReference type="PROSITE" id="PS50977">
    <property type="entry name" value="HTH_TETR_2"/>
    <property type="match status" value="1"/>
</dbReference>
<organism evidence="7 8">
    <name type="scientific">Actinokineospora diospyrosa</name>
    <dbReference type="NCBI Taxonomy" id="103728"/>
    <lineage>
        <taxon>Bacteria</taxon>
        <taxon>Bacillati</taxon>
        <taxon>Actinomycetota</taxon>
        <taxon>Actinomycetes</taxon>
        <taxon>Pseudonocardiales</taxon>
        <taxon>Pseudonocardiaceae</taxon>
        <taxon>Actinokineospora</taxon>
    </lineage>
</organism>
<dbReference type="Proteomes" id="UP001205185">
    <property type="component" value="Unassembled WGS sequence"/>
</dbReference>
<dbReference type="PANTHER" id="PTHR30055">
    <property type="entry name" value="HTH-TYPE TRANSCRIPTIONAL REGULATOR RUTR"/>
    <property type="match status" value="1"/>
</dbReference>
<dbReference type="InterPro" id="IPR036271">
    <property type="entry name" value="Tet_transcr_reg_TetR-rel_C_sf"/>
</dbReference>
<dbReference type="InterPro" id="IPR050109">
    <property type="entry name" value="HTH-type_TetR-like_transc_reg"/>
</dbReference>
<dbReference type="SUPFAM" id="SSF46689">
    <property type="entry name" value="Homeodomain-like"/>
    <property type="match status" value="1"/>
</dbReference>
<evidence type="ECO:0000256" key="3">
    <source>
        <dbReference type="ARBA" id="ARBA00023125"/>
    </source>
</evidence>
<comment type="caution">
    <text evidence="7">The sequence shown here is derived from an EMBL/GenBank/DDBJ whole genome shotgun (WGS) entry which is preliminary data.</text>
</comment>
<feature type="domain" description="HTH tetR-type" evidence="6">
    <location>
        <begin position="7"/>
        <end position="67"/>
    </location>
</feature>
<dbReference type="Pfam" id="PF02909">
    <property type="entry name" value="TetR_C_1"/>
    <property type="match status" value="1"/>
</dbReference>
<feature type="DNA-binding region" description="H-T-H motif" evidence="5">
    <location>
        <begin position="30"/>
        <end position="49"/>
    </location>
</feature>
<dbReference type="RefSeq" id="WP_253888032.1">
    <property type="nucleotide sequence ID" value="NZ_BAAAVB010000014.1"/>
</dbReference>
<name>A0ABT1IEM5_9PSEU</name>
<evidence type="ECO:0000259" key="6">
    <source>
        <dbReference type="PROSITE" id="PS50977"/>
    </source>
</evidence>